<dbReference type="SUPFAM" id="SSF52317">
    <property type="entry name" value="Class I glutamine amidotransferase-like"/>
    <property type="match status" value="1"/>
</dbReference>
<dbReference type="AlphaFoldDB" id="A0A9D9DB43"/>
<dbReference type="InterPro" id="IPR006221">
    <property type="entry name" value="TrpG/PapA_dom"/>
</dbReference>
<dbReference type="InterPro" id="IPR017926">
    <property type="entry name" value="GATASE"/>
</dbReference>
<dbReference type="PRINTS" id="PR00097">
    <property type="entry name" value="ANTSNTHASEII"/>
</dbReference>
<dbReference type="PRINTS" id="PR00099">
    <property type="entry name" value="CPSGATASE"/>
</dbReference>
<evidence type="ECO:0000256" key="1">
    <source>
        <dbReference type="ARBA" id="ARBA00012266"/>
    </source>
</evidence>
<dbReference type="Gene3D" id="3.40.50.880">
    <property type="match status" value="1"/>
</dbReference>
<organism evidence="6 7">
    <name type="scientific">Candidatus Avisuccinivibrio stercorigallinarum</name>
    <dbReference type="NCBI Taxonomy" id="2840704"/>
    <lineage>
        <taxon>Bacteria</taxon>
        <taxon>Pseudomonadati</taxon>
        <taxon>Pseudomonadota</taxon>
        <taxon>Gammaproteobacteria</taxon>
        <taxon>Aeromonadales</taxon>
        <taxon>Succinivibrionaceae</taxon>
        <taxon>Succinivibrionaceae incertae sedis</taxon>
        <taxon>Candidatus Avisuccinivibrio</taxon>
    </lineage>
</organism>
<dbReference type="GO" id="GO:0000162">
    <property type="term" value="P:L-tryptophan biosynthetic process"/>
    <property type="evidence" value="ECO:0007669"/>
    <property type="project" value="TreeGrafter"/>
</dbReference>
<evidence type="ECO:0000256" key="2">
    <source>
        <dbReference type="ARBA" id="ARBA00022962"/>
    </source>
</evidence>
<dbReference type="CDD" id="cd01743">
    <property type="entry name" value="GATase1_Anthranilate_Synthase"/>
    <property type="match status" value="1"/>
</dbReference>
<feature type="domain" description="Glutamine amidotransferase" evidence="5">
    <location>
        <begin position="5"/>
        <end position="189"/>
    </location>
</feature>
<dbReference type="NCBIfam" id="TIGR00566">
    <property type="entry name" value="trpG_papA"/>
    <property type="match status" value="1"/>
</dbReference>
<protein>
    <recommendedName>
        <fullName evidence="1">anthranilate synthase</fullName>
        <ecNumber evidence="1">4.1.3.27</ecNumber>
    </recommendedName>
</protein>
<proteinExistence type="predicted"/>
<accession>A0A9D9DB43</accession>
<dbReference type="PRINTS" id="PR00096">
    <property type="entry name" value="GATASE"/>
</dbReference>
<dbReference type="GO" id="GO:0004049">
    <property type="term" value="F:anthranilate synthase activity"/>
    <property type="evidence" value="ECO:0007669"/>
    <property type="project" value="UniProtKB-EC"/>
</dbReference>
<dbReference type="Proteomes" id="UP000823631">
    <property type="component" value="Unassembled WGS sequence"/>
</dbReference>
<evidence type="ECO:0000256" key="4">
    <source>
        <dbReference type="ARBA" id="ARBA00047683"/>
    </source>
</evidence>
<dbReference type="InterPro" id="IPR029062">
    <property type="entry name" value="Class_I_gatase-like"/>
</dbReference>
<comment type="caution">
    <text evidence="6">The sequence shown here is derived from an EMBL/GenBank/DDBJ whole genome shotgun (WGS) entry which is preliminary data.</text>
</comment>
<comment type="catalytic activity">
    <reaction evidence="4">
        <text>chorismate + L-glutamine = anthranilate + pyruvate + L-glutamate + H(+)</text>
        <dbReference type="Rhea" id="RHEA:21732"/>
        <dbReference type="ChEBI" id="CHEBI:15361"/>
        <dbReference type="ChEBI" id="CHEBI:15378"/>
        <dbReference type="ChEBI" id="CHEBI:16567"/>
        <dbReference type="ChEBI" id="CHEBI:29748"/>
        <dbReference type="ChEBI" id="CHEBI:29985"/>
        <dbReference type="ChEBI" id="CHEBI:58359"/>
        <dbReference type="EC" id="4.1.3.27"/>
    </reaction>
</comment>
<reference evidence="6" key="2">
    <citation type="journal article" date="2021" name="PeerJ">
        <title>Extensive microbial diversity within the chicken gut microbiome revealed by metagenomics and culture.</title>
        <authorList>
            <person name="Gilroy R."/>
            <person name="Ravi A."/>
            <person name="Getino M."/>
            <person name="Pursley I."/>
            <person name="Horton D.L."/>
            <person name="Alikhan N.F."/>
            <person name="Baker D."/>
            <person name="Gharbi K."/>
            <person name="Hall N."/>
            <person name="Watson M."/>
            <person name="Adriaenssens E.M."/>
            <person name="Foster-Nyarko E."/>
            <person name="Jarju S."/>
            <person name="Secka A."/>
            <person name="Antonio M."/>
            <person name="Oren A."/>
            <person name="Chaudhuri R.R."/>
            <person name="La Ragione R."/>
            <person name="Hildebrand F."/>
            <person name="Pallen M.J."/>
        </authorList>
    </citation>
    <scope>NUCLEOTIDE SEQUENCE</scope>
    <source>
        <strain evidence="6">17213</strain>
    </source>
</reference>
<dbReference type="Pfam" id="PF00117">
    <property type="entry name" value="GATase"/>
    <property type="match status" value="1"/>
</dbReference>
<dbReference type="PANTHER" id="PTHR43418">
    <property type="entry name" value="MULTIFUNCTIONAL TRYPTOPHAN BIOSYNTHESIS PROTEIN-RELATED"/>
    <property type="match status" value="1"/>
</dbReference>
<gene>
    <name evidence="6" type="ORF">IAB19_08915</name>
</gene>
<evidence type="ECO:0000313" key="6">
    <source>
        <dbReference type="EMBL" id="MBO8416486.1"/>
    </source>
</evidence>
<evidence type="ECO:0000259" key="5">
    <source>
        <dbReference type="Pfam" id="PF00117"/>
    </source>
</evidence>
<dbReference type="FunFam" id="3.40.50.880:FF:000003">
    <property type="entry name" value="Anthranilate synthase component II"/>
    <property type="match status" value="1"/>
</dbReference>
<sequence>MNIIFIDNFDSFSYNLADELQVLGCSLKIYRNDAPVDFIHAELDQAMAEVPAALILSPGPSTPAQAGNLIPIIKDNLGRVPMLGICLGHQAIAEALGGRVVRAPEIFHGKTSLIEHSGAPLFAGIQSPLHAARYHSLVVEDLPPELTQCAQVDGLCMAFYSDKLKAAGLQFHPESILTTYGRTILRNCLSFLGSR</sequence>
<dbReference type="GO" id="GO:0005829">
    <property type="term" value="C:cytosol"/>
    <property type="evidence" value="ECO:0007669"/>
    <property type="project" value="TreeGrafter"/>
</dbReference>
<dbReference type="GO" id="GO:0002047">
    <property type="term" value="P:phenazine biosynthetic process"/>
    <property type="evidence" value="ECO:0007669"/>
    <property type="project" value="TreeGrafter"/>
</dbReference>
<dbReference type="InterPro" id="IPR050472">
    <property type="entry name" value="Anth_synth/Amidotransfase"/>
</dbReference>
<dbReference type="GO" id="GO:0004048">
    <property type="term" value="F:anthranilate phosphoribosyltransferase activity"/>
    <property type="evidence" value="ECO:0007669"/>
    <property type="project" value="TreeGrafter"/>
</dbReference>
<keyword evidence="2" id="KW-0315">Glutamine amidotransferase</keyword>
<keyword evidence="3" id="KW-0456">Lyase</keyword>
<dbReference type="EC" id="4.1.3.27" evidence="1"/>
<name>A0A9D9DB43_9GAMM</name>
<reference evidence="6" key="1">
    <citation type="submission" date="2020-10" db="EMBL/GenBank/DDBJ databases">
        <authorList>
            <person name="Gilroy R."/>
        </authorList>
    </citation>
    <scope>NUCLEOTIDE SEQUENCE</scope>
    <source>
        <strain evidence="6">17213</strain>
    </source>
</reference>
<dbReference type="EMBL" id="JADINH010000176">
    <property type="protein sequence ID" value="MBO8416486.1"/>
    <property type="molecule type" value="Genomic_DNA"/>
</dbReference>
<evidence type="ECO:0000256" key="3">
    <source>
        <dbReference type="ARBA" id="ARBA00023239"/>
    </source>
</evidence>
<dbReference type="PROSITE" id="PS51273">
    <property type="entry name" value="GATASE_TYPE_1"/>
    <property type="match status" value="1"/>
</dbReference>
<evidence type="ECO:0000313" key="7">
    <source>
        <dbReference type="Proteomes" id="UP000823631"/>
    </source>
</evidence>
<dbReference type="PANTHER" id="PTHR43418:SF2">
    <property type="entry name" value="BIFUNCTIONAL PROTEIN TRPGD"/>
    <property type="match status" value="1"/>
</dbReference>